<keyword evidence="2" id="KW-1185">Reference proteome</keyword>
<dbReference type="Proteomes" id="UP001497680">
    <property type="component" value="Unassembled WGS sequence"/>
</dbReference>
<gene>
    <name evidence="1" type="ORF">F4821DRAFT_252400</name>
</gene>
<organism evidence="1 2">
    <name type="scientific">Hypoxylon rubiginosum</name>
    <dbReference type="NCBI Taxonomy" id="110542"/>
    <lineage>
        <taxon>Eukaryota</taxon>
        <taxon>Fungi</taxon>
        <taxon>Dikarya</taxon>
        <taxon>Ascomycota</taxon>
        <taxon>Pezizomycotina</taxon>
        <taxon>Sordariomycetes</taxon>
        <taxon>Xylariomycetidae</taxon>
        <taxon>Xylariales</taxon>
        <taxon>Hypoxylaceae</taxon>
        <taxon>Hypoxylon</taxon>
    </lineage>
</organism>
<accession>A0ACC0CHW8</accession>
<protein>
    <submittedName>
        <fullName evidence="1">Uncharacterized protein</fullName>
    </submittedName>
</protein>
<name>A0ACC0CHW8_9PEZI</name>
<reference evidence="1 2" key="1">
    <citation type="journal article" date="2022" name="New Phytol.">
        <title>Ecological generalism drives hyperdiversity of secondary metabolite gene clusters in xylarialean endophytes.</title>
        <authorList>
            <person name="Franco M.E.E."/>
            <person name="Wisecaver J.H."/>
            <person name="Arnold A.E."/>
            <person name="Ju Y.M."/>
            <person name="Slot J.C."/>
            <person name="Ahrendt S."/>
            <person name="Moore L.P."/>
            <person name="Eastman K.E."/>
            <person name="Scott K."/>
            <person name="Konkel Z."/>
            <person name="Mondo S.J."/>
            <person name="Kuo A."/>
            <person name="Hayes R.D."/>
            <person name="Haridas S."/>
            <person name="Andreopoulos B."/>
            <person name="Riley R."/>
            <person name="LaButti K."/>
            <person name="Pangilinan J."/>
            <person name="Lipzen A."/>
            <person name="Amirebrahimi M."/>
            <person name="Yan J."/>
            <person name="Adam C."/>
            <person name="Keymanesh K."/>
            <person name="Ng V."/>
            <person name="Louie K."/>
            <person name="Northen T."/>
            <person name="Drula E."/>
            <person name="Henrissat B."/>
            <person name="Hsieh H.M."/>
            <person name="Youens-Clark K."/>
            <person name="Lutzoni F."/>
            <person name="Miadlikowska J."/>
            <person name="Eastwood D.C."/>
            <person name="Hamelin R.C."/>
            <person name="Grigoriev I.V."/>
            <person name="U'Ren J.M."/>
        </authorList>
    </citation>
    <scope>NUCLEOTIDE SEQUENCE [LARGE SCALE GENOMIC DNA]</scope>
    <source>
        <strain evidence="1 2">ER1909</strain>
    </source>
</reference>
<feature type="non-terminal residue" evidence="1">
    <location>
        <position position="1"/>
    </location>
</feature>
<sequence>HPDCLDFVQAEHAIREALIKFQGNQERYIRNYILTRSLDPRVEKTPRASLIRSSFQHGGPLALIGIFCATMDAHRNSRSRETLNYLLNRASNESQLALVRRANTFPCHSTIADWLSRIYDKVEPDAQGLACILWWLGTPSVPLELFRRARLSSRSWDTNGEVLEVSTRIISLIKDEGKFGAAMRSLESVGFIKPTQTGLDMNMRVADLLMHRLQAVMWLPKVAKAIFHALPKLGSDDLQQCKALLPHAARILTHLDHQQVAILLDQMDLTELIEACLSLSHFRDQFWKMQILSIATQAIKTSKNDATEIALLKARVDTRKYFLSVVYPDVEMDRVPVDEIVFPVVDRRSNAFTAELAIAQARKFVQLDQLTPALEHLDRFTALDGGRPSTLERLWLSETALTRARILRFGGHFRQAHDILLNLPQQWLLLSVVLCELGECDEAIGMLQTHIATVTHTMRPRLVLAHAYRLKCMHALLGGQTIDQDLLQKSNDMYDDIGRHYHPTTYFEKMDYLSILIGLAILQHMRGRVEQAIDAWKTALTASTRWLPTGYTDMIISYSLSELEARRGCPILADILAAHARMLSNIGRQHHFIGLGSVWPDIVGKWRFTQGLDPIILETAARSTRS</sequence>
<dbReference type="EMBL" id="MU394547">
    <property type="protein sequence ID" value="KAI6080086.1"/>
    <property type="molecule type" value="Genomic_DNA"/>
</dbReference>
<proteinExistence type="predicted"/>
<comment type="caution">
    <text evidence="1">The sequence shown here is derived from an EMBL/GenBank/DDBJ whole genome shotgun (WGS) entry which is preliminary data.</text>
</comment>
<evidence type="ECO:0000313" key="2">
    <source>
        <dbReference type="Proteomes" id="UP001497680"/>
    </source>
</evidence>
<evidence type="ECO:0000313" key="1">
    <source>
        <dbReference type="EMBL" id="KAI6080086.1"/>
    </source>
</evidence>